<keyword evidence="6" id="KW-0045">Antibiotic biosynthesis</keyword>
<evidence type="ECO:0000313" key="9">
    <source>
        <dbReference type="Proteomes" id="UP001234495"/>
    </source>
</evidence>
<dbReference type="SUPFAM" id="SSF51735">
    <property type="entry name" value="NAD(P)-binding Rossmann-fold domains"/>
    <property type="match status" value="1"/>
</dbReference>
<sequence>MTHNTLTHELNLKEERKKAETFWMEKLSGDLEFSSFPPDLETGNGDRIAAISIPISREVSDSINKISNHSDWGTFVMLVTSLNVILQKYNRSDDILVGSTGLKSGADDPLLFRNTVTTDMTWKELLIQVTKTIKEAVHHQHGDVASILSSMDLLSPNTREVAYPVLIHFDNLSKKENKSTTNALINFCFSKNEDGQITGEIIYQDAYSGDFIRQLAEQFVTIIEELTQHPERKIGELQLISESEKDKLLHDFNRTYMDVGHKKLLHEWVEEIVQKSPDQVAIVFEDKEITYRDLNSRANELGAFLRKKGVTPNTFVGIMISPGIEMAIGLLAIMKAGGAYVPIDPKYPSERKEVIIQDSRLTFLLKETTDRSKLDFNGEIIDLEYLQKNSSEAENLVHVNRADDLAYCIYTSGTTGKPKGVMIQHKSITNNIIWRKNEYKLCEQDCVLQLFSFSFDGFVTSFFTPFVSGAQIILVKNDDVKNPPYLYKLIKSHRITHFISTPSLFNSLLDEIKPEELLSLKIITLAGEEVKKDLLKKSKEKLTNVEIANEYGPTENSVVTTICRNVTSDSKITIGKPIANNCVYILDKEQKLLPIGVPGELCISGASLAKGYVNNPTLTDEKMVPNPFKPNRVMYKTGDLARWLPDGTLEYLGRVDEQVKIRGFRIELKEIELHVKDYEGIQDVLVTALKDANESSSLCAYYIASNELSVSELRDFLEKRLPDYMIPSYFVKVDEFPLTINGKIDKKSLPDPKQMINEELTYQAPQNDLEARLISIWCEILGSEEGKIGRSDNLFHLGMHSLRIASFVSKIYREFEVSIPIHIMFELSTVKKQAAYISQIKREEIYGIEKVDEKDEYPLSSAQKRIFMIQALNQDQISYNMSKAIVIDGPLETERVQYAFNMLMKRHEALRTSFQVKDGEPIQVVHDEVFINMGVSQLEDRTIEEFVADFVQPFDLSRDPLLRVKLVKLEENKHLLLIDIHHIVSDGQSVQLLVNEFVQLYEGKELSEPALQYKDYASWQNEFLESEELKRQEQYWLNQYEGGYPVLQLPTDFTRPPVKETRGDSLSVHIETALTSDLHQLAAKRGTTLFMLLLAAYNVLLSKYSNQEDIIVGTPISGRNHHDVENMMGMFVNTLALRNFPNKGKTFLDFLDLVKQSTLAAIENQDYPFELLVEKLKVQRDTSRNPLFDTMFTLQESSYSQVEMEGLHLSTVDIESNSSKFDLSLFVSEGKDGLEVQFEYRTSLFKKESIERLSQHFIKILNTIAASPQLKLADIDMVMEEEKKVLLYDFNQTKQVVPDHVLLHQWFEKQAERTPNSTALMFNGCKMTYQELNEQANQLARKLRKQGVKEEVLVSVVMERSFEMVKSILAILKAGGAFVPIDPHHPSKRIETIIKDSQSGVVLTQDKFQNQLYSYHDHVIVVSDRKDPKEDVTNLFPVNRPENVAYVIYTSGSTGKPKGVMIEHQQVLNTLVGLQRRFPLTEEDAYLFKTPFIFDVSVSELLGWFFAGGRLVILEAGLEKDPVELYKVMVQERITHVNFVPSLLQAFIDVMSKQQLQELTNLTYVFVAGEALSPKLAKSAKSLLPHTRIFNLYGPTEASIYSTGYELDDHLEASNVPIGKPLDNTEAYILNEEGHLQPVGIPGELCISGQGVARGYHNDEKKTKEMFIPHPYKKDSVLYKTGDLVRWLPYGNIEYLGRTDLQVKIRGYRVEIGEIEYCILQREEVREVVVVSREDVQGNKYLCAYIVVDKEWSQKEWHDYLMEKIPDYMIPAYFVHLDKMPLSPNGKVDRKRLPDVEPTIFDDQEFVAPQNETEEQLVQIWSEVLGIEVSRIGVTHNFFELGGHSISLLKALSKMYFQGWNLTAKDLYTTPTIRSLAEKVTTAQQSVDEVYQPAEILNISPNNRQTLPSGKRSTLQHVLVTGATGFLGIHLMKDLLQNTNVHIYCLVRGPFAEKRLIQKVELYFKDTDFMKTWNDVKNQLHIIEGDITKDHLGLSTKDFTDLGNKIDTVIHAAAIVKHYGNETEFNTINVKGTGRIIDFCFNHSAHLHYVSTISISGNRTMNPKQRIFTENHLSIQQDIFNNVYIKSKFEAEARIIEAQKAGLQVSIYRVGNLMGRLADGVFQENIEENAFYRKVKFLMDYKVIPDPLLHQSIELTPVDICSKAIVQIMQTVESDRNVFHLFNHNVMKMDEILAILHSLGIKVTILPEEKFREWISQEFQHNQNDLLSTMIPELVKVESEPYQWEVEIDSSFTRRYLEKLDFVEYPNIETNYIEKLLEHMKKVGYIN</sequence>
<keyword evidence="9" id="KW-1185">Reference proteome</keyword>
<dbReference type="CDD" id="cd19531">
    <property type="entry name" value="LCL_NRPS-like"/>
    <property type="match status" value="1"/>
</dbReference>
<dbReference type="Gene3D" id="3.40.50.720">
    <property type="entry name" value="NAD(P)-binding Rossmann-like Domain"/>
    <property type="match status" value="1"/>
</dbReference>
<dbReference type="InterPro" id="IPR010071">
    <property type="entry name" value="AA_adenyl_dom"/>
</dbReference>
<evidence type="ECO:0000256" key="4">
    <source>
        <dbReference type="ARBA" id="ARBA00022553"/>
    </source>
</evidence>
<protein>
    <submittedName>
        <fullName evidence="8">Amino acid adenylation domain-containing protein/thioester reductase-like protein</fullName>
    </submittedName>
</protein>
<gene>
    <name evidence="8" type="ORF">J2S19_004195</name>
</gene>
<dbReference type="InterPro" id="IPR023213">
    <property type="entry name" value="CAT-like_dom_sf"/>
</dbReference>
<dbReference type="SUPFAM" id="SSF56801">
    <property type="entry name" value="Acetyl-CoA synthetase-like"/>
    <property type="match status" value="2"/>
</dbReference>
<dbReference type="InterPro" id="IPR036291">
    <property type="entry name" value="NAD(P)-bd_dom_sf"/>
</dbReference>
<dbReference type="NCBIfam" id="TIGR01733">
    <property type="entry name" value="AA-adenyl-dom"/>
    <property type="match status" value="2"/>
</dbReference>
<reference evidence="8 9" key="1">
    <citation type="submission" date="2023-07" db="EMBL/GenBank/DDBJ databases">
        <title>Genomic Encyclopedia of Type Strains, Phase IV (KMG-IV): sequencing the most valuable type-strain genomes for metagenomic binning, comparative biology and taxonomic classification.</title>
        <authorList>
            <person name="Goeker M."/>
        </authorList>
    </citation>
    <scope>NUCLEOTIDE SEQUENCE [LARGE SCALE GENOMIC DNA]</scope>
    <source>
        <strain evidence="8 9">DSM 29005</strain>
    </source>
</reference>
<dbReference type="Gene3D" id="3.30.300.30">
    <property type="match status" value="2"/>
</dbReference>
<comment type="caution">
    <text evidence="8">The sequence shown here is derived from an EMBL/GenBank/DDBJ whole genome shotgun (WGS) entry which is preliminary data.</text>
</comment>
<dbReference type="PROSITE" id="PS50075">
    <property type="entry name" value="CARRIER"/>
    <property type="match status" value="2"/>
</dbReference>
<evidence type="ECO:0000256" key="1">
    <source>
        <dbReference type="ARBA" id="ARBA00001957"/>
    </source>
</evidence>
<feature type="domain" description="Carrier" evidence="7">
    <location>
        <begin position="1808"/>
        <end position="1884"/>
    </location>
</feature>
<dbReference type="Gene3D" id="3.30.559.10">
    <property type="entry name" value="Chloramphenicol acetyltransferase-like domain"/>
    <property type="match status" value="1"/>
</dbReference>
<dbReference type="InterPro" id="IPR009081">
    <property type="entry name" value="PP-bd_ACP"/>
</dbReference>
<dbReference type="Gene3D" id="1.10.1200.10">
    <property type="entry name" value="ACP-like"/>
    <property type="match status" value="2"/>
</dbReference>
<name>A0ABT9ZKQ7_9BACI</name>
<evidence type="ECO:0000256" key="3">
    <source>
        <dbReference type="ARBA" id="ARBA00022450"/>
    </source>
</evidence>
<evidence type="ECO:0000256" key="5">
    <source>
        <dbReference type="ARBA" id="ARBA00022598"/>
    </source>
</evidence>
<dbReference type="Gene3D" id="2.30.38.10">
    <property type="entry name" value="Luciferase, Domain 3"/>
    <property type="match status" value="2"/>
</dbReference>
<dbReference type="Pfam" id="PF00501">
    <property type="entry name" value="AMP-binding"/>
    <property type="match status" value="2"/>
</dbReference>
<evidence type="ECO:0000256" key="6">
    <source>
        <dbReference type="ARBA" id="ARBA00023194"/>
    </source>
</evidence>
<dbReference type="PROSITE" id="PS00012">
    <property type="entry name" value="PHOSPHOPANTETHEINE"/>
    <property type="match status" value="1"/>
</dbReference>
<dbReference type="InterPro" id="IPR006162">
    <property type="entry name" value="Ppantetheine_attach_site"/>
</dbReference>
<organism evidence="8 9">
    <name type="scientific">Metabacillus malikii</name>
    <dbReference type="NCBI Taxonomy" id="1504265"/>
    <lineage>
        <taxon>Bacteria</taxon>
        <taxon>Bacillati</taxon>
        <taxon>Bacillota</taxon>
        <taxon>Bacilli</taxon>
        <taxon>Bacillales</taxon>
        <taxon>Bacillaceae</taxon>
        <taxon>Metabacillus</taxon>
    </lineage>
</organism>
<dbReference type="SUPFAM" id="SSF47336">
    <property type="entry name" value="ACP-like"/>
    <property type="match status" value="2"/>
</dbReference>
<dbReference type="PROSITE" id="PS00455">
    <property type="entry name" value="AMP_BINDING"/>
    <property type="match status" value="1"/>
</dbReference>
<accession>A0ABT9ZKQ7</accession>
<dbReference type="Pfam" id="PF00550">
    <property type="entry name" value="PP-binding"/>
    <property type="match status" value="2"/>
</dbReference>
<keyword evidence="4" id="KW-0597">Phosphoprotein</keyword>
<dbReference type="Gene3D" id="3.40.50.980">
    <property type="match status" value="4"/>
</dbReference>
<dbReference type="Gene3D" id="3.30.559.30">
    <property type="entry name" value="Nonribosomal peptide synthetase, condensation domain"/>
    <property type="match status" value="2"/>
</dbReference>
<dbReference type="InterPro" id="IPR000873">
    <property type="entry name" value="AMP-dep_synth/lig_dom"/>
</dbReference>
<proteinExistence type="inferred from homology"/>
<evidence type="ECO:0000256" key="2">
    <source>
        <dbReference type="ARBA" id="ARBA00006432"/>
    </source>
</evidence>
<dbReference type="EMBL" id="JAUSUD010000026">
    <property type="protein sequence ID" value="MDQ0232873.1"/>
    <property type="molecule type" value="Genomic_DNA"/>
</dbReference>
<keyword evidence="5" id="KW-0436">Ligase</keyword>
<dbReference type="PANTHER" id="PTHR45527:SF1">
    <property type="entry name" value="FATTY ACID SYNTHASE"/>
    <property type="match status" value="1"/>
</dbReference>
<dbReference type="Pfam" id="PF00668">
    <property type="entry name" value="Condensation"/>
    <property type="match status" value="2"/>
</dbReference>
<evidence type="ECO:0000313" key="8">
    <source>
        <dbReference type="EMBL" id="MDQ0232873.1"/>
    </source>
</evidence>
<dbReference type="InterPro" id="IPR001242">
    <property type="entry name" value="Condensation_dom"/>
</dbReference>
<evidence type="ECO:0000259" key="7">
    <source>
        <dbReference type="PROSITE" id="PS50075"/>
    </source>
</evidence>
<comment type="cofactor">
    <cofactor evidence="1">
        <name>pantetheine 4'-phosphate</name>
        <dbReference type="ChEBI" id="CHEBI:47942"/>
    </cofactor>
</comment>
<dbReference type="RefSeq" id="WP_307345414.1">
    <property type="nucleotide sequence ID" value="NZ_JAUSUD010000026.1"/>
</dbReference>
<dbReference type="InterPro" id="IPR045851">
    <property type="entry name" value="AMP-bd_C_sf"/>
</dbReference>
<dbReference type="InterPro" id="IPR020845">
    <property type="entry name" value="AMP-binding_CS"/>
</dbReference>
<dbReference type="PANTHER" id="PTHR45527">
    <property type="entry name" value="NONRIBOSOMAL PEPTIDE SYNTHETASE"/>
    <property type="match status" value="1"/>
</dbReference>
<feature type="domain" description="Carrier" evidence="7">
    <location>
        <begin position="764"/>
        <end position="841"/>
    </location>
</feature>
<dbReference type="InterPro" id="IPR025110">
    <property type="entry name" value="AMP-bd_C"/>
</dbReference>
<dbReference type="Pfam" id="PF07993">
    <property type="entry name" value="NAD_binding_4"/>
    <property type="match status" value="1"/>
</dbReference>
<comment type="similarity">
    <text evidence="2">Belongs to the ATP-dependent AMP-binding enzyme family.</text>
</comment>
<dbReference type="Proteomes" id="UP001234495">
    <property type="component" value="Unassembled WGS sequence"/>
</dbReference>
<dbReference type="Pfam" id="PF13193">
    <property type="entry name" value="AMP-binding_C"/>
    <property type="match status" value="2"/>
</dbReference>
<dbReference type="NCBIfam" id="NF003417">
    <property type="entry name" value="PRK04813.1"/>
    <property type="match status" value="2"/>
</dbReference>
<dbReference type="SUPFAM" id="SSF52777">
    <property type="entry name" value="CoA-dependent acyltransferases"/>
    <property type="match status" value="3"/>
</dbReference>
<dbReference type="InterPro" id="IPR036736">
    <property type="entry name" value="ACP-like_sf"/>
</dbReference>
<dbReference type="InterPro" id="IPR013120">
    <property type="entry name" value="FAR_NAD-bd"/>
</dbReference>
<dbReference type="CDD" id="cd05930">
    <property type="entry name" value="A_NRPS"/>
    <property type="match status" value="2"/>
</dbReference>
<keyword evidence="3" id="KW-0596">Phosphopantetheine</keyword>